<protein>
    <recommendedName>
        <fullName evidence="3">CCHC-type domain-containing protein</fullName>
    </recommendedName>
</protein>
<dbReference type="GO" id="GO:0008270">
    <property type="term" value="F:zinc ion binding"/>
    <property type="evidence" value="ECO:0007669"/>
    <property type="project" value="UniProtKB-KW"/>
</dbReference>
<dbReference type="InterPro" id="IPR001878">
    <property type="entry name" value="Znf_CCHC"/>
</dbReference>
<dbReference type="InterPro" id="IPR025836">
    <property type="entry name" value="Zn_knuckle_CX2CX4HX4C"/>
</dbReference>
<reference evidence="4" key="2">
    <citation type="submission" date="2021-03" db="UniProtKB">
        <authorList>
            <consortium name="EnsemblPlants"/>
        </authorList>
    </citation>
    <scope>IDENTIFICATION</scope>
</reference>
<dbReference type="InterPro" id="IPR040256">
    <property type="entry name" value="At4g02000-like"/>
</dbReference>
<dbReference type="AlphaFoldDB" id="A0A803NIA4"/>
<dbReference type="Proteomes" id="UP000596661">
    <property type="component" value="Chromosome 1"/>
</dbReference>
<keyword evidence="1" id="KW-0479">Metal-binding</keyword>
<evidence type="ECO:0000256" key="1">
    <source>
        <dbReference type="PROSITE-ProRule" id="PRU00047"/>
    </source>
</evidence>
<evidence type="ECO:0000313" key="5">
    <source>
        <dbReference type="Proteomes" id="UP000596661"/>
    </source>
</evidence>
<dbReference type="PANTHER" id="PTHR31286:SF178">
    <property type="entry name" value="DUF4283 DOMAIN-CONTAINING PROTEIN"/>
    <property type="match status" value="1"/>
</dbReference>
<keyword evidence="5" id="KW-1185">Reference proteome</keyword>
<keyword evidence="1" id="KW-0863">Zinc-finger</keyword>
<dbReference type="EnsemblPlants" id="evm.model.01.1730">
    <property type="protein sequence ID" value="cds.evm.model.01.1730"/>
    <property type="gene ID" value="evm.TU.01.1730"/>
</dbReference>
<dbReference type="EMBL" id="UZAU01000046">
    <property type="status" value="NOT_ANNOTATED_CDS"/>
    <property type="molecule type" value="Genomic_DNA"/>
</dbReference>
<dbReference type="Gramene" id="evm.model.01.1730">
    <property type="protein sequence ID" value="cds.evm.model.01.1730"/>
    <property type="gene ID" value="evm.TU.01.1730"/>
</dbReference>
<dbReference type="GO" id="GO:0003676">
    <property type="term" value="F:nucleic acid binding"/>
    <property type="evidence" value="ECO:0007669"/>
    <property type="project" value="InterPro"/>
</dbReference>
<dbReference type="Pfam" id="PF14392">
    <property type="entry name" value="zf-CCHC_4"/>
    <property type="match status" value="1"/>
</dbReference>
<feature type="region of interest" description="Disordered" evidence="2">
    <location>
        <begin position="114"/>
        <end position="133"/>
    </location>
</feature>
<evidence type="ECO:0000256" key="2">
    <source>
        <dbReference type="SAM" id="MobiDB-lite"/>
    </source>
</evidence>
<feature type="compositionally biased region" description="Polar residues" evidence="2">
    <location>
        <begin position="292"/>
        <end position="309"/>
    </location>
</feature>
<dbReference type="PANTHER" id="PTHR31286">
    <property type="entry name" value="GLYCINE-RICH CELL WALL STRUCTURAL PROTEIN 1.8-LIKE"/>
    <property type="match status" value="1"/>
</dbReference>
<evidence type="ECO:0000313" key="4">
    <source>
        <dbReference type="EnsemblPlants" id="cds.evm.model.01.1730"/>
    </source>
</evidence>
<keyword evidence="1" id="KW-0862">Zinc</keyword>
<evidence type="ECO:0000259" key="3">
    <source>
        <dbReference type="PROSITE" id="PS50158"/>
    </source>
</evidence>
<name>A0A803NIA4_CANSA</name>
<sequence>MPYLNSSNLAMIAAKTGEYKDCDVVNQRALTRRGFLKFQVELSTKHQLTPGFFLDISRGRKEWIKFQYFCLSKFCYKCGHIGHDKSSCLRETIFACPPEGEAVMAYASVLGTPGRGTNGQNKRKGPVKGVSPKQTEEAIVRGKLLKKVIRVKEKTPGSVYGNNLKVVDNTQAKGEGSRTKRMTRTKATAGEIFRGRRTRSVSPLALADTSLPIYAEEIGLAEELMGPAQVDKFEPTPTLFLDPEDVSNFVHECPPPRKRKASLTLIPYVQRTEENTREFSQVIREMPGFSPAPNTQFKMGAGASSSSTRGDTKRRRGAG</sequence>
<accession>A0A803NIA4</accession>
<feature type="region of interest" description="Disordered" evidence="2">
    <location>
        <begin position="287"/>
        <end position="319"/>
    </location>
</feature>
<dbReference type="PROSITE" id="PS50158">
    <property type="entry name" value="ZF_CCHC"/>
    <property type="match status" value="1"/>
</dbReference>
<proteinExistence type="predicted"/>
<reference evidence="4" key="1">
    <citation type="submission" date="2018-11" db="EMBL/GenBank/DDBJ databases">
        <authorList>
            <person name="Grassa J C."/>
        </authorList>
    </citation>
    <scope>NUCLEOTIDE SEQUENCE [LARGE SCALE GENOMIC DNA]</scope>
</reference>
<feature type="domain" description="CCHC-type" evidence="3">
    <location>
        <begin position="75"/>
        <end position="88"/>
    </location>
</feature>
<organism evidence="4 5">
    <name type="scientific">Cannabis sativa</name>
    <name type="common">Hemp</name>
    <name type="synonym">Marijuana</name>
    <dbReference type="NCBI Taxonomy" id="3483"/>
    <lineage>
        <taxon>Eukaryota</taxon>
        <taxon>Viridiplantae</taxon>
        <taxon>Streptophyta</taxon>
        <taxon>Embryophyta</taxon>
        <taxon>Tracheophyta</taxon>
        <taxon>Spermatophyta</taxon>
        <taxon>Magnoliopsida</taxon>
        <taxon>eudicotyledons</taxon>
        <taxon>Gunneridae</taxon>
        <taxon>Pentapetalae</taxon>
        <taxon>rosids</taxon>
        <taxon>fabids</taxon>
        <taxon>Rosales</taxon>
        <taxon>Cannabaceae</taxon>
        <taxon>Cannabis</taxon>
    </lineage>
</organism>